<organism evidence="1 2">
    <name type="scientific">Anoxybacterium hadale</name>
    <dbReference type="NCBI Taxonomy" id="3408580"/>
    <lineage>
        <taxon>Bacteria</taxon>
        <taxon>Bacillati</taxon>
        <taxon>Bacillota</taxon>
        <taxon>Clostridia</taxon>
        <taxon>Peptostreptococcales</taxon>
        <taxon>Anaerovoracaceae</taxon>
        <taxon>Anoxybacterium</taxon>
    </lineage>
</organism>
<proteinExistence type="predicted"/>
<keyword evidence="2" id="KW-1185">Reference proteome</keyword>
<dbReference type="EMBL" id="CP042469">
    <property type="protein sequence ID" value="QOX64183.1"/>
    <property type="molecule type" value="Genomic_DNA"/>
</dbReference>
<dbReference type="Proteomes" id="UP000594014">
    <property type="component" value="Chromosome"/>
</dbReference>
<accession>A0ACD1ADA0</accession>
<evidence type="ECO:0000313" key="1">
    <source>
        <dbReference type="EMBL" id="QOX64183.1"/>
    </source>
</evidence>
<protein>
    <submittedName>
        <fullName evidence="1">HTH domain-containing protein</fullName>
    </submittedName>
</protein>
<reference evidence="1" key="1">
    <citation type="submission" date="2019-08" db="EMBL/GenBank/DDBJ databases">
        <title>Genome sequence of Clostridiales bacterium MT110.</title>
        <authorList>
            <person name="Cao J."/>
        </authorList>
    </citation>
    <scope>NUCLEOTIDE SEQUENCE</scope>
    <source>
        <strain evidence="1">MT110</strain>
    </source>
</reference>
<gene>
    <name evidence="1" type="ORF">FRZ06_12960</name>
</gene>
<name>A0ACD1ADA0_9FIRM</name>
<sequence length="659" mass="75899">MKPGFNFSIWSVIMETLTLHARQRKLLYILNYKHGIMTGKELSSQLGVSERTIRSDIAEINRLMKAYGTQINSLHGKGYCLEVADRLAFHHLFLEKENLQTKEDRIRYLILKLISENDWYDLGLLEDEMFISRTTLENDMKAVKNRFSDRKPHLALLRRGTHVKLEEDEIKKRNILIRLYCENWDYDSRDGIILKEDLINHEMLNQIRLVLKDVLRKYRIDLDDFGLIYMILAVAVSYSRVQSGFGIGSKMGGRTLGLSASGRPETEALLLASSGISAEAVRQIFEQLRQTWDLEPDVSEQRWITGILKQLCTQNFTDTKRGAVLEHTSATCEILVEQLLQELNAEYLLDFRLDDSFCKDMLLHVQALMNGMISVQLQSKHLTDKLRLQHPYLSCVAQYLCERLEQICELELGLEEENYLLPLLISGQKHDLEQKRGRGIQVAVASHMNSSLTGYFIGRLREVYGGRIDIKGPFPIYDRQRIDRAEPALVLTTAQMDAFRRFDVPVITVSPLIEAEDQKRINEHLKRIEDDLLYQKLSARQEAGLRELEWQRIDEKPDISELLSVLTNHIKASRGLELNPVADSYRHVVLKNNVVFFYIELGRDADLSMDGAICKNTFSWGHNRNLRGAILAVLPDKKQLGRVLVLAEELSDFEAISLR</sequence>
<evidence type="ECO:0000313" key="2">
    <source>
        <dbReference type="Proteomes" id="UP000594014"/>
    </source>
</evidence>